<dbReference type="InterPro" id="IPR038595">
    <property type="entry name" value="LOR_sf"/>
</dbReference>
<gene>
    <name evidence="2" type="ORF">CSSPTR1EN2_LOCUS18346</name>
</gene>
<dbReference type="PANTHER" id="PTHR31087">
    <property type="match status" value="1"/>
</dbReference>
<dbReference type="PANTHER" id="PTHR31087:SF85">
    <property type="entry name" value="PROTEIN LURP-ONE-RELATED 7"/>
    <property type="match status" value="1"/>
</dbReference>
<dbReference type="Proteomes" id="UP001497512">
    <property type="component" value="Chromosome 5"/>
</dbReference>
<keyword evidence="3" id="KW-1185">Reference proteome</keyword>
<dbReference type="InterPro" id="IPR025659">
    <property type="entry name" value="Tubby-like_C"/>
</dbReference>
<reference evidence="2" key="1">
    <citation type="submission" date="2024-02" db="EMBL/GenBank/DDBJ databases">
        <authorList>
            <consortium name="ELIXIR-Norway"/>
            <consortium name="Elixir Norway"/>
        </authorList>
    </citation>
    <scope>NUCLEOTIDE SEQUENCE</scope>
</reference>
<comment type="similarity">
    <text evidence="1">Belongs to the LOR family.</text>
</comment>
<dbReference type="Pfam" id="PF04525">
    <property type="entry name" value="LOR"/>
    <property type="match status" value="1"/>
</dbReference>
<accession>A0ABP0UP97</accession>
<organism evidence="2 3">
    <name type="scientific">Sphagnum troendelagicum</name>
    <dbReference type="NCBI Taxonomy" id="128251"/>
    <lineage>
        <taxon>Eukaryota</taxon>
        <taxon>Viridiplantae</taxon>
        <taxon>Streptophyta</taxon>
        <taxon>Embryophyta</taxon>
        <taxon>Bryophyta</taxon>
        <taxon>Sphagnophytina</taxon>
        <taxon>Sphagnopsida</taxon>
        <taxon>Sphagnales</taxon>
        <taxon>Sphagnaceae</taxon>
        <taxon>Sphagnum</taxon>
    </lineage>
</organism>
<evidence type="ECO:0000313" key="3">
    <source>
        <dbReference type="Proteomes" id="UP001497512"/>
    </source>
</evidence>
<dbReference type="EMBL" id="OZ019897">
    <property type="protein sequence ID" value="CAK9226652.1"/>
    <property type="molecule type" value="Genomic_DNA"/>
</dbReference>
<protein>
    <submittedName>
        <fullName evidence="2">Uncharacterized protein</fullName>
    </submittedName>
</protein>
<sequence length="214" mass="23753">MAVVSDHGVSEKNFMGEPVIGGQYCLPNTVQYTLVQTKRGCCTENWSVIDATDADQGTVVFTLVKTNTNSRGWIPKFETQLVDAHGNIIARFKHKGWGTWKVFGGDNYDVLCSAKDCCPLFEWKTALKVFLASSMSREEPDYRVKFKNIYGKDHIIFHGTQSLAEVAVKCRWFGRPTYTVTVNAGADCAFVLLLVMIMEKKAKKHQAQAASGGA</sequence>
<dbReference type="InterPro" id="IPR007612">
    <property type="entry name" value="LOR"/>
</dbReference>
<name>A0ABP0UP97_9BRYO</name>
<evidence type="ECO:0000256" key="1">
    <source>
        <dbReference type="ARBA" id="ARBA00005437"/>
    </source>
</evidence>
<evidence type="ECO:0000313" key="2">
    <source>
        <dbReference type="EMBL" id="CAK9226652.1"/>
    </source>
</evidence>
<dbReference type="SUPFAM" id="SSF54518">
    <property type="entry name" value="Tubby C-terminal domain-like"/>
    <property type="match status" value="1"/>
</dbReference>
<proteinExistence type="inferred from homology"/>
<dbReference type="Gene3D" id="2.40.160.200">
    <property type="entry name" value="LURP1-related"/>
    <property type="match status" value="1"/>
</dbReference>